<sequence length="150" mass="17552">MLNKLIKSQSSKTLGSSNYHNYNTVSNKDTDFLTSRCFVTPSMVLISGDNYCMNNYSNEKVIVKITNVYIEIMEKTNLIVIKTLLLKDVKEFIFNGQFWEIIYRNVQGEFVTYSFNISKAHILQSKVMEFLKHVKKEEEHNSEFIPNLVY</sequence>
<dbReference type="EMBL" id="JAVFKY010000003">
    <property type="protein sequence ID" value="KAK5578929.1"/>
    <property type="molecule type" value="Genomic_DNA"/>
</dbReference>
<keyword evidence="2" id="KW-1185">Reference proteome</keyword>
<evidence type="ECO:0000313" key="1">
    <source>
        <dbReference type="EMBL" id="KAK5578929.1"/>
    </source>
</evidence>
<accession>A0AAN7YPG1</accession>
<evidence type="ECO:0000313" key="2">
    <source>
        <dbReference type="Proteomes" id="UP001344447"/>
    </source>
</evidence>
<gene>
    <name evidence="1" type="ORF">RB653_008604</name>
</gene>
<dbReference type="Proteomes" id="UP001344447">
    <property type="component" value="Unassembled WGS sequence"/>
</dbReference>
<dbReference type="AlphaFoldDB" id="A0AAN7YPG1"/>
<reference evidence="1 2" key="1">
    <citation type="submission" date="2023-11" db="EMBL/GenBank/DDBJ databases">
        <title>Dfirmibasis_genome.</title>
        <authorList>
            <person name="Edelbroek B."/>
            <person name="Kjellin J."/>
            <person name="Jerlstrom-Hultqvist J."/>
            <person name="Soderbom F."/>
        </authorList>
    </citation>
    <scope>NUCLEOTIDE SEQUENCE [LARGE SCALE GENOMIC DNA]</scope>
    <source>
        <strain evidence="1 2">TNS-C-14</strain>
    </source>
</reference>
<comment type="caution">
    <text evidence="1">The sequence shown here is derived from an EMBL/GenBank/DDBJ whole genome shotgun (WGS) entry which is preliminary data.</text>
</comment>
<proteinExistence type="predicted"/>
<organism evidence="1 2">
    <name type="scientific">Dictyostelium firmibasis</name>
    <dbReference type="NCBI Taxonomy" id="79012"/>
    <lineage>
        <taxon>Eukaryota</taxon>
        <taxon>Amoebozoa</taxon>
        <taxon>Evosea</taxon>
        <taxon>Eumycetozoa</taxon>
        <taxon>Dictyostelia</taxon>
        <taxon>Dictyosteliales</taxon>
        <taxon>Dictyosteliaceae</taxon>
        <taxon>Dictyostelium</taxon>
    </lineage>
</organism>
<name>A0AAN7YPG1_9MYCE</name>
<protein>
    <submittedName>
        <fullName evidence="1">Uncharacterized protein</fullName>
    </submittedName>
</protein>